<feature type="region of interest" description="Disordered" evidence="1">
    <location>
        <begin position="247"/>
        <end position="534"/>
    </location>
</feature>
<feature type="compositionally biased region" description="Low complexity" evidence="1">
    <location>
        <begin position="594"/>
        <end position="616"/>
    </location>
</feature>
<keyword evidence="3" id="KW-1185">Reference proteome</keyword>
<evidence type="ECO:0000313" key="2">
    <source>
        <dbReference type="EMBL" id="GET36973.1"/>
    </source>
</evidence>
<dbReference type="Pfam" id="PF14233">
    <property type="entry name" value="DUF4335"/>
    <property type="match status" value="1"/>
</dbReference>
<gene>
    <name evidence="2" type="ORF">MiSe_17260</name>
</gene>
<protein>
    <recommendedName>
        <fullName evidence="4">DUF4335 domain-containing protein</fullName>
    </recommendedName>
</protein>
<organism evidence="2 3">
    <name type="scientific">Microseira wollei NIES-4236</name>
    <dbReference type="NCBI Taxonomy" id="2530354"/>
    <lineage>
        <taxon>Bacteria</taxon>
        <taxon>Bacillati</taxon>
        <taxon>Cyanobacteriota</taxon>
        <taxon>Cyanophyceae</taxon>
        <taxon>Oscillatoriophycideae</taxon>
        <taxon>Aerosakkonematales</taxon>
        <taxon>Aerosakkonemataceae</taxon>
        <taxon>Microseira</taxon>
    </lineage>
</organism>
<feature type="compositionally biased region" description="Basic and acidic residues" evidence="1">
    <location>
        <begin position="490"/>
        <end position="506"/>
    </location>
</feature>
<proteinExistence type="predicted"/>
<comment type="caution">
    <text evidence="2">The sequence shown here is derived from an EMBL/GenBank/DDBJ whole genome shotgun (WGS) entry which is preliminary data.</text>
</comment>
<dbReference type="RefSeq" id="WP_226577640.1">
    <property type="nucleotide sequence ID" value="NZ_BLAY01000020.1"/>
</dbReference>
<accession>A0AAV3X6J6</accession>
<feature type="compositionally biased region" description="Low complexity" evidence="1">
    <location>
        <begin position="394"/>
        <end position="410"/>
    </location>
</feature>
<dbReference type="AlphaFoldDB" id="A0AAV3X6J6"/>
<evidence type="ECO:0008006" key="4">
    <source>
        <dbReference type="Google" id="ProtNLM"/>
    </source>
</evidence>
<feature type="compositionally biased region" description="Polar residues" evidence="1">
    <location>
        <begin position="439"/>
        <end position="453"/>
    </location>
</feature>
<name>A0AAV3X6J6_9CYAN</name>
<sequence>MSSSNSVLRRYTPPTCTLEITAAGSPLSRWIGRPAIKQLQFQLSLDDPRLPEEKRLTLKGDKTQLEALREAVETYVQDLVGQSPAPTDTALDLHPEAPSANLVLHTTNDETTVVPATSPEETAAVDSGEAAPAALPPTPLPGLPGNIYLQPDGILAHNLYLGSLATPESGAVVRLSTLQLFDLATAFEQYAEDLVVLPNLKRGKKTGFATKLKNPPVWAKTAAGLVLVAGATAAGVQLLNRNTSIQTADAPQANPNPTPTEQPIVAGIPSPSPTLVVPTPPPSSAPILPTPTLGALASPSPNASPPLGTGVTPNPATPSPPLGTGVTPNPATPSPPLGTGVTPNPATPSPPLGTGATPSLATPSPPLGTGATPSPATPSPPLRAAVPPRPNAPSLPSSRSPAAGSSPNSSYKVPGLQFDAPSPTTPPTPLPTQPPLRQNDATQGQGSLPQGASRSVPKAASRRVAQPRSRPSPSPAMTIPPDPVATPTDRVTERSSRPTTRRDRTAVRSTPTPNPTFFPRPDVTPKATASPARVPGAIPAPIVRAPVAIPTPAFETPRAIPTPTIPPRPAIPTPDFPSPTAIPTPDFPSPTAIPTPMAAAPAIIPTPTPRATTPDPSVAALRSSPTPKPEANPSPATDRDNTSAVFDPIPQVAEVRRYFQQRWQPPSTLTQDIEYTLSLNPDGSIKTVTPRGQTAEIYLDRTEMPLVGEPFVSPIEGGRNTTIILVLSKDGKVQAFLLPSN</sequence>
<evidence type="ECO:0000313" key="3">
    <source>
        <dbReference type="Proteomes" id="UP001050975"/>
    </source>
</evidence>
<feature type="compositionally biased region" description="Pro residues" evidence="1">
    <location>
        <begin position="563"/>
        <end position="593"/>
    </location>
</feature>
<feature type="compositionally biased region" description="Pro residues" evidence="1">
    <location>
        <begin position="375"/>
        <end position="393"/>
    </location>
</feature>
<dbReference type="EMBL" id="BLAY01000020">
    <property type="protein sequence ID" value="GET36973.1"/>
    <property type="molecule type" value="Genomic_DNA"/>
</dbReference>
<reference evidence="2" key="1">
    <citation type="submission" date="2019-10" db="EMBL/GenBank/DDBJ databases">
        <title>Draft genome sequece of Microseira wollei NIES-4236.</title>
        <authorList>
            <person name="Yamaguchi H."/>
            <person name="Suzuki S."/>
            <person name="Kawachi M."/>
        </authorList>
    </citation>
    <scope>NUCLEOTIDE SEQUENCE</scope>
    <source>
        <strain evidence="2">NIES-4236</strain>
    </source>
</reference>
<evidence type="ECO:0000256" key="1">
    <source>
        <dbReference type="SAM" id="MobiDB-lite"/>
    </source>
</evidence>
<feature type="compositionally biased region" description="Low complexity" evidence="1">
    <location>
        <begin position="285"/>
        <end position="308"/>
    </location>
</feature>
<dbReference type="InterPro" id="IPR025569">
    <property type="entry name" value="DUF4335"/>
</dbReference>
<dbReference type="Proteomes" id="UP001050975">
    <property type="component" value="Unassembled WGS sequence"/>
</dbReference>
<feature type="region of interest" description="Disordered" evidence="1">
    <location>
        <begin position="554"/>
        <end position="644"/>
    </location>
</feature>
<feature type="compositionally biased region" description="Pro residues" evidence="1">
    <location>
        <begin position="423"/>
        <end position="434"/>
    </location>
</feature>
<feature type="compositionally biased region" description="Pro residues" evidence="1">
    <location>
        <begin position="470"/>
        <end position="484"/>
    </location>
</feature>